<protein>
    <submittedName>
        <fullName evidence="2">Uncharacterized protein</fullName>
    </submittedName>
</protein>
<reference evidence="2 3" key="1">
    <citation type="journal article" date="2022" name="Nat. Genet.">
        <title>Improved pea reference genome and pan-genome highlight genomic features and evolutionary characteristics.</title>
        <authorList>
            <person name="Yang T."/>
            <person name="Liu R."/>
            <person name="Luo Y."/>
            <person name="Hu S."/>
            <person name="Wang D."/>
            <person name="Wang C."/>
            <person name="Pandey M.K."/>
            <person name="Ge S."/>
            <person name="Xu Q."/>
            <person name="Li N."/>
            <person name="Li G."/>
            <person name="Huang Y."/>
            <person name="Saxena R.K."/>
            <person name="Ji Y."/>
            <person name="Li M."/>
            <person name="Yan X."/>
            <person name="He Y."/>
            <person name="Liu Y."/>
            <person name="Wang X."/>
            <person name="Xiang C."/>
            <person name="Varshney R.K."/>
            <person name="Ding H."/>
            <person name="Gao S."/>
            <person name="Zong X."/>
        </authorList>
    </citation>
    <scope>NUCLEOTIDE SEQUENCE [LARGE SCALE GENOMIC DNA]</scope>
    <source>
        <strain evidence="2 3">cv. Zhongwan 6</strain>
    </source>
</reference>
<name>A0A9D4XVD4_PEA</name>
<comment type="caution">
    <text evidence="2">The sequence shown here is derived from an EMBL/GenBank/DDBJ whole genome shotgun (WGS) entry which is preliminary data.</text>
</comment>
<gene>
    <name evidence="2" type="ORF">KIW84_032300</name>
</gene>
<proteinExistence type="predicted"/>
<sequence>MGIEDNSSDDSNRQPQMNDVETIQQQSTLVMPTINYVKPFPNVLKIEVFNGQNFCRWYEHVHSILDMDGVASAISEVKPVSSATQKIIDQWTHGNKIFNSNLKDSMAIRDNSNDDSNRRPQINDVGTIQQQPAVLVPTINYAKSFPDV</sequence>
<dbReference type="EMBL" id="JAMSHJ010000003">
    <property type="protein sequence ID" value="KAI5426814.1"/>
    <property type="molecule type" value="Genomic_DNA"/>
</dbReference>
<organism evidence="2 3">
    <name type="scientific">Pisum sativum</name>
    <name type="common">Garden pea</name>
    <name type="synonym">Lathyrus oleraceus</name>
    <dbReference type="NCBI Taxonomy" id="3888"/>
    <lineage>
        <taxon>Eukaryota</taxon>
        <taxon>Viridiplantae</taxon>
        <taxon>Streptophyta</taxon>
        <taxon>Embryophyta</taxon>
        <taxon>Tracheophyta</taxon>
        <taxon>Spermatophyta</taxon>
        <taxon>Magnoliopsida</taxon>
        <taxon>eudicotyledons</taxon>
        <taxon>Gunneridae</taxon>
        <taxon>Pentapetalae</taxon>
        <taxon>rosids</taxon>
        <taxon>fabids</taxon>
        <taxon>Fabales</taxon>
        <taxon>Fabaceae</taxon>
        <taxon>Papilionoideae</taxon>
        <taxon>50 kb inversion clade</taxon>
        <taxon>NPAAA clade</taxon>
        <taxon>Hologalegina</taxon>
        <taxon>IRL clade</taxon>
        <taxon>Fabeae</taxon>
        <taxon>Lathyrus</taxon>
    </lineage>
</organism>
<evidence type="ECO:0000313" key="2">
    <source>
        <dbReference type="EMBL" id="KAI5426814.1"/>
    </source>
</evidence>
<dbReference type="Gramene" id="Psat03G0230000-T1">
    <property type="protein sequence ID" value="KAI5426814.1"/>
    <property type="gene ID" value="KIW84_032300"/>
</dbReference>
<evidence type="ECO:0000313" key="3">
    <source>
        <dbReference type="Proteomes" id="UP001058974"/>
    </source>
</evidence>
<dbReference type="Proteomes" id="UP001058974">
    <property type="component" value="Chromosome 3"/>
</dbReference>
<accession>A0A9D4XVD4</accession>
<evidence type="ECO:0000256" key="1">
    <source>
        <dbReference type="SAM" id="MobiDB-lite"/>
    </source>
</evidence>
<feature type="region of interest" description="Disordered" evidence="1">
    <location>
        <begin position="108"/>
        <end position="127"/>
    </location>
</feature>
<dbReference type="AlphaFoldDB" id="A0A9D4XVD4"/>
<keyword evidence="3" id="KW-1185">Reference proteome</keyword>